<dbReference type="SMART" id="SM01029">
    <property type="entry name" value="BetaGal_dom2"/>
    <property type="match status" value="1"/>
</dbReference>
<evidence type="ECO:0000259" key="10">
    <source>
        <dbReference type="SMART" id="SM01029"/>
    </source>
</evidence>
<dbReference type="GO" id="GO:0005975">
    <property type="term" value="P:carbohydrate metabolic process"/>
    <property type="evidence" value="ECO:0007669"/>
    <property type="project" value="InterPro"/>
</dbReference>
<keyword evidence="7" id="KW-0326">Glycosidase</keyword>
<evidence type="ECO:0000256" key="9">
    <source>
        <dbReference type="SAM" id="SignalP"/>
    </source>
</evidence>
<dbReference type="Pfam" id="PF13364">
    <property type="entry name" value="BetaGal_ABD2"/>
    <property type="match status" value="2"/>
</dbReference>
<dbReference type="Pfam" id="PF10435">
    <property type="entry name" value="BetaGal_dom2"/>
    <property type="match status" value="1"/>
</dbReference>
<name>A0A5J5EZS7_9PEZI</name>
<dbReference type="PANTHER" id="PTHR23421">
    <property type="entry name" value="BETA-GALACTOSIDASE RELATED"/>
    <property type="match status" value="1"/>
</dbReference>
<dbReference type="InterPro" id="IPR025300">
    <property type="entry name" value="BetaGal_jelly_roll_dom"/>
</dbReference>
<keyword evidence="6" id="KW-0325">Glycoprotein</keyword>
<dbReference type="OrthoDB" id="1657402at2759"/>
<reference evidence="11 12" key="1">
    <citation type="submission" date="2019-09" db="EMBL/GenBank/DDBJ databases">
        <title>Draft genome of the ectomycorrhizal ascomycete Sphaerosporella brunnea.</title>
        <authorList>
            <consortium name="DOE Joint Genome Institute"/>
            <person name="Benucci G.M."/>
            <person name="Marozzi G."/>
            <person name="Antonielli L."/>
            <person name="Sanchez S."/>
            <person name="Marco P."/>
            <person name="Wang X."/>
            <person name="Falini L.B."/>
            <person name="Barry K."/>
            <person name="Haridas S."/>
            <person name="Lipzen A."/>
            <person name="Labutti K."/>
            <person name="Grigoriev I.V."/>
            <person name="Murat C."/>
            <person name="Martin F."/>
            <person name="Albertini E."/>
            <person name="Donnini D."/>
            <person name="Bonito G."/>
        </authorList>
    </citation>
    <scope>NUCLEOTIDE SEQUENCE [LARGE SCALE GENOMIC DNA]</scope>
    <source>
        <strain evidence="11 12">Sb_GMNB300</strain>
    </source>
</reference>
<accession>A0A5J5EZS7</accession>
<evidence type="ECO:0000256" key="7">
    <source>
        <dbReference type="ARBA" id="ARBA00023295"/>
    </source>
</evidence>
<dbReference type="InterPro" id="IPR037110">
    <property type="entry name" value="Betagal_dom2_sf"/>
</dbReference>
<evidence type="ECO:0000256" key="6">
    <source>
        <dbReference type="ARBA" id="ARBA00023180"/>
    </source>
</evidence>
<sequence>MRNTFFHAVLLACGLVNAGSDPDLKSSSHPWPLHDDGVSKVVEWDHYSLKIHGERVFLWSGEIHYWRVPVPELWEDILQKIKAGGFNAVGLYSHWGYHSAADDGVVDFESGAHDFKPIFEIAKRLGLWVVFRPGPYVNAETTAGGFPGWLTTGEYGTLRNNDTRYTQAWGKYMTAIAEYVGEYQITKGGNIILYQLENEFGEQWTNPDTKEPNLPAIAYNTLLQENARENGIDIPTFSNNPNMWTRSWSHDYSGPRVGGDLDIYGLDHYPECWSCDLAECTATNGNGHHAFSVFEYYTHFQQTSPTQPQFMPEFQGGAYNPWGGPQGGCASNTGTEFVNVFYRHNVAQKVVAMNLYMLFGGTSWGGLPAPVVATSYDYAAPISEGRELGAKFYETKLLGLQLRVARDLTMTELVNNGTEYTDNTAIYTTELRNPVTNGGFYFTRHALSYSYDKDTFKISVNTSLGSLIIPQYAPPITLNGRESKILPTDFRLGSLHLIYSTAELLTASILDGKPVLVLWAPAGESAEFQLGGAKRGFTASRGVKIIPKTHGVVVAIDSVAGSSTVEFADGTRVVVVSRDVAYTTWNPALTNDPFSRAEDTVIVFGPQLVRSAEIKDRTLVLTGDNANATSIEVFAPARVNKLTFNGAVLHTKRSVHGSLLTSLPASAVTVETLQSSLPRLKAWKYSDALPERGAEYDDSRWVLANHTSTLAERQPDTFPVLYSDEYGFHSGPLMFRGHFSGAPKWVFLSVIGGAASGWSAYVNGYYLGSAPGKYVIGDLGINNLTLPIPASAFNPSTGGGGVLTVVADHTGKDLRDGALEPRGILNATLSSGEFTHWKIAGAAGGERNIDPIRGTLAEGGLHAERAGWHLPGFDDGAWSGGVVASPEEGFGGGAGEVRFYRTTAKLEVPSGYDAAVAVVLGAPESAVLRAQVYVNGYMMGKFVPHIGHQVEFPVFPGIMNYRGDNVVGLHVWDQSGSGSGSGDGANVSVSVELKVVAVTESCFDVGFDAGYLQPPWTQERELYA</sequence>
<dbReference type="InterPro" id="IPR017853">
    <property type="entry name" value="GH"/>
</dbReference>
<dbReference type="SUPFAM" id="SSF51011">
    <property type="entry name" value="Glycosyl hydrolase domain"/>
    <property type="match status" value="1"/>
</dbReference>
<evidence type="ECO:0000256" key="2">
    <source>
        <dbReference type="ARBA" id="ARBA00009809"/>
    </source>
</evidence>
<comment type="catalytic activity">
    <reaction evidence="1">
        <text>Hydrolysis of terminal non-reducing beta-D-galactose residues in beta-D-galactosides.</text>
        <dbReference type="EC" id="3.2.1.23"/>
    </reaction>
</comment>
<keyword evidence="5" id="KW-0378">Hydrolase</keyword>
<gene>
    <name evidence="11" type="ORF">FN846DRAFT_636561</name>
</gene>
<dbReference type="FunFam" id="3.20.20.80:FF:000040">
    <property type="entry name" value="Beta-galactosidase A"/>
    <property type="match status" value="1"/>
</dbReference>
<dbReference type="AlphaFoldDB" id="A0A5J5EZS7"/>
<keyword evidence="4 9" id="KW-0732">Signal</keyword>
<dbReference type="InterPro" id="IPR018954">
    <property type="entry name" value="Betagal_dom2"/>
</dbReference>
<dbReference type="InterPro" id="IPR008979">
    <property type="entry name" value="Galactose-bd-like_sf"/>
</dbReference>
<dbReference type="SUPFAM" id="SSF49785">
    <property type="entry name" value="Galactose-binding domain-like"/>
    <property type="match status" value="2"/>
</dbReference>
<dbReference type="InParanoid" id="A0A5J5EZS7"/>
<feature type="signal peptide" evidence="9">
    <location>
        <begin position="1"/>
        <end position="18"/>
    </location>
</feature>
<comment type="caution">
    <text evidence="11">The sequence shown here is derived from an EMBL/GenBank/DDBJ whole genome shotgun (WGS) entry which is preliminary data.</text>
</comment>
<dbReference type="Gene3D" id="2.60.120.260">
    <property type="entry name" value="Galactose-binding domain-like"/>
    <property type="match status" value="2"/>
</dbReference>
<evidence type="ECO:0000256" key="8">
    <source>
        <dbReference type="RuleBase" id="RU003679"/>
    </source>
</evidence>
<evidence type="ECO:0000256" key="1">
    <source>
        <dbReference type="ARBA" id="ARBA00001412"/>
    </source>
</evidence>
<dbReference type="EC" id="3.2.1.23" evidence="3"/>
<dbReference type="InterPro" id="IPR001944">
    <property type="entry name" value="Glycoside_Hdrlase_35"/>
</dbReference>
<dbReference type="EMBL" id="VXIS01000062">
    <property type="protein sequence ID" value="KAA8908987.1"/>
    <property type="molecule type" value="Genomic_DNA"/>
</dbReference>
<evidence type="ECO:0000256" key="5">
    <source>
        <dbReference type="ARBA" id="ARBA00022801"/>
    </source>
</evidence>
<dbReference type="SUPFAM" id="SSF117100">
    <property type="entry name" value="Beta-galactosidase LacA, domain 3"/>
    <property type="match status" value="1"/>
</dbReference>
<dbReference type="SUPFAM" id="SSF51445">
    <property type="entry name" value="(Trans)glycosidases"/>
    <property type="match status" value="1"/>
</dbReference>
<dbReference type="InterPro" id="IPR025972">
    <property type="entry name" value="BetaGal_dom3"/>
</dbReference>
<dbReference type="PRINTS" id="PR00742">
    <property type="entry name" value="GLHYDRLASE35"/>
</dbReference>
<dbReference type="InterPro" id="IPR036833">
    <property type="entry name" value="BetaGal_dom3_sf"/>
</dbReference>
<feature type="domain" description="Beta-galactosidase" evidence="10">
    <location>
        <begin position="407"/>
        <end position="584"/>
    </location>
</feature>
<dbReference type="Gene3D" id="2.102.20.10">
    <property type="entry name" value="Beta-galactosidase, domain 2"/>
    <property type="match status" value="1"/>
</dbReference>
<dbReference type="Proteomes" id="UP000326924">
    <property type="component" value="Unassembled WGS sequence"/>
</dbReference>
<dbReference type="GO" id="GO:0004565">
    <property type="term" value="F:beta-galactosidase activity"/>
    <property type="evidence" value="ECO:0007669"/>
    <property type="project" value="UniProtKB-EC"/>
</dbReference>
<dbReference type="Pfam" id="PF13363">
    <property type="entry name" value="BetaGal_dom3"/>
    <property type="match status" value="1"/>
</dbReference>
<feature type="chain" id="PRO_5023901466" description="beta-galactosidase" evidence="9">
    <location>
        <begin position="19"/>
        <end position="1024"/>
    </location>
</feature>
<organism evidence="11 12">
    <name type="scientific">Sphaerosporella brunnea</name>
    <dbReference type="NCBI Taxonomy" id="1250544"/>
    <lineage>
        <taxon>Eukaryota</taxon>
        <taxon>Fungi</taxon>
        <taxon>Dikarya</taxon>
        <taxon>Ascomycota</taxon>
        <taxon>Pezizomycotina</taxon>
        <taxon>Pezizomycetes</taxon>
        <taxon>Pezizales</taxon>
        <taxon>Pyronemataceae</taxon>
        <taxon>Sphaerosporella</taxon>
    </lineage>
</organism>
<dbReference type="Gene3D" id="3.20.20.80">
    <property type="entry name" value="Glycosidases"/>
    <property type="match status" value="1"/>
</dbReference>
<evidence type="ECO:0000313" key="11">
    <source>
        <dbReference type="EMBL" id="KAA8908987.1"/>
    </source>
</evidence>
<dbReference type="Pfam" id="PF01301">
    <property type="entry name" value="Glyco_hydro_35"/>
    <property type="match status" value="1"/>
</dbReference>
<proteinExistence type="inferred from homology"/>
<evidence type="ECO:0000256" key="3">
    <source>
        <dbReference type="ARBA" id="ARBA00012756"/>
    </source>
</evidence>
<evidence type="ECO:0000256" key="4">
    <source>
        <dbReference type="ARBA" id="ARBA00022729"/>
    </source>
</evidence>
<dbReference type="InterPro" id="IPR031330">
    <property type="entry name" value="Gly_Hdrlase_35_cat"/>
</dbReference>
<keyword evidence="12" id="KW-1185">Reference proteome</keyword>
<dbReference type="Gene3D" id="2.60.390.10">
    <property type="entry name" value="Beta-galactosidase, domain 3"/>
    <property type="match status" value="1"/>
</dbReference>
<protein>
    <recommendedName>
        <fullName evidence="3">beta-galactosidase</fullName>
        <ecNumber evidence="3">3.2.1.23</ecNumber>
    </recommendedName>
</protein>
<evidence type="ECO:0000313" key="12">
    <source>
        <dbReference type="Proteomes" id="UP000326924"/>
    </source>
</evidence>
<comment type="similarity">
    <text evidence="2 8">Belongs to the glycosyl hydrolase 35 family.</text>
</comment>